<comment type="pathway">
    <text evidence="8">Cell wall biogenesis; peptidoglycan biosynthesis.</text>
</comment>
<dbReference type="Pfam" id="PF03023">
    <property type="entry name" value="MurJ"/>
    <property type="match status" value="1"/>
</dbReference>
<dbReference type="PANTHER" id="PTHR47019:SF1">
    <property type="entry name" value="LIPID II FLIPPASE MURJ"/>
    <property type="match status" value="1"/>
</dbReference>
<dbReference type="EMBL" id="CP025197">
    <property type="protein sequence ID" value="AUG57442.1"/>
    <property type="molecule type" value="Genomic_DNA"/>
</dbReference>
<dbReference type="GO" id="GO:0071555">
    <property type="term" value="P:cell wall organization"/>
    <property type="evidence" value="ECO:0007669"/>
    <property type="project" value="UniProtKB-UniRule"/>
</dbReference>
<evidence type="ECO:0000313" key="11">
    <source>
        <dbReference type="Proteomes" id="UP000233534"/>
    </source>
</evidence>
<feature type="transmembrane region" description="Helical" evidence="8">
    <location>
        <begin position="87"/>
        <end position="111"/>
    </location>
</feature>
<feature type="transmembrane region" description="Helical" evidence="8">
    <location>
        <begin position="53"/>
        <end position="75"/>
    </location>
</feature>
<feature type="transmembrane region" description="Helical" evidence="8">
    <location>
        <begin position="306"/>
        <end position="326"/>
    </location>
</feature>
<dbReference type="CDD" id="cd13123">
    <property type="entry name" value="MATE_MurJ_like"/>
    <property type="match status" value="1"/>
</dbReference>
<sequence length="517" mass="56933">MSNKKLGGAAAIVMSSIVVSRITGYIREMITPNVFGLGNVGDAYSYAFRITGLMYDLLVGGAIAAAIIPVLTGYISNKDEENGWKAVGTFINIIIIIMSFVCILGMFFTPQLIRMFSGFEGEEQIKLTADIARILFPSVGFLMLAGLSNGILNSYQRFAAAAYGPSIYNIGSIISLIFLSKKGGPTSVAYGVMASSLVYFLFQLSFVFKHLKHYRFKIYIKHPGFIKLIKLAIPSLMASSVVQVNVMIASFFATFFEPGSMIILNMADRTWQMPYGIFAQGMGIAMLPTLSTYFSREEFKEYKVTLIKCIKTVLLFTIPSAAGFIVLREEVIKTLFDITGFAPESIALAGRVLMFFSISLFSQSIVNVLNRAYYAAKDTITPLIAGIIAIVLNFTLSLTFIKTTNLGVAGMALSYSLVSIVNAFLLLTILNKKMNGMYLKSLLKFLFKIFPASFIMGVVIYFINTAVPPLESKIMQYTYLAGVVAVGIAVYFAFALLFKVEEVSYVKDIILKKFKKG</sequence>
<dbReference type="NCBIfam" id="TIGR01695">
    <property type="entry name" value="murJ_mviN"/>
    <property type="match status" value="1"/>
</dbReference>
<dbReference type="InterPro" id="IPR051050">
    <property type="entry name" value="Lipid_II_flippase_MurJ/MviN"/>
</dbReference>
<reference evidence="10 11" key="1">
    <citation type="submission" date="2017-12" db="EMBL/GenBank/DDBJ databases">
        <title>Complete genome sequence of Herbivorax saccincola GGR1, a novel Cellulosome-producing hydrolytic bacterium in a thermophilic biogas plant, established by Illumina and Nanopore MinION sequencing.</title>
        <authorList>
            <person name="Pechtl A."/>
            <person name="Ruckert C."/>
            <person name="Koeck D.E."/>
            <person name="Maus I."/>
            <person name="Winkler A."/>
            <person name="Kalinowski J."/>
            <person name="Puhler A."/>
            <person name="Schwarz W.W."/>
            <person name="Zverlov V.V."/>
            <person name="Schluter A."/>
            <person name="Liebl W."/>
        </authorList>
    </citation>
    <scope>NUCLEOTIDE SEQUENCE [LARGE SCALE GENOMIC DNA]</scope>
    <source>
        <strain evidence="11">SR1</strain>
    </source>
</reference>
<dbReference type="GO" id="GO:0034204">
    <property type="term" value="P:lipid translocation"/>
    <property type="evidence" value="ECO:0007669"/>
    <property type="project" value="TreeGrafter"/>
</dbReference>
<evidence type="ECO:0000256" key="2">
    <source>
        <dbReference type="ARBA" id="ARBA00022475"/>
    </source>
</evidence>
<keyword evidence="3 8" id="KW-0812">Transmembrane</keyword>
<keyword evidence="4 8" id="KW-0133">Cell shape</keyword>
<comment type="function">
    <text evidence="8 9">Involved in peptidoglycan biosynthesis. Transports lipid-linked peptidoglycan precursors from the inner to the outer leaflet of the cytoplasmic membrane.</text>
</comment>
<proteinExistence type="inferred from homology"/>
<protein>
    <recommendedName>
        <fullName evidence="8">Probable lipid II flippase MurJ</fullName>
    </recommendedName>
</protein>
<dbReference type="PRINTS" id="PR01806">
    <property type="entry name" value="VIRFACTRMVIN"/>
</dbReference>
<dbReference type="HAMAP" id="MF_02078">
    <property type="entry name" value="MurJ_MviN"/>
    <property type="match status" value="1"/>
</dbReference>
<keyword evidence="7 8" id="KW-0472">Membrane</keyword>
<feature type="transmembrane region" description="Helical" evidence="8">
    <location>
        <begin position="407"/>
        <end position="430"/>
    </location>
</feature>
<dbReference type="GO" id="GO:0008360">
    <property type="term" value="P:regulation of cell shape"/>
    <property type="evidence" value="ECO:0007669"/>
    <property type="project" value="UniProtKB-UniRule"/>
</dbReference>
<keyword evidence="11" id="KW-1185">Reference proteome</keyword>
<evidence type="ECO:0000256" key="1">
    <source>
        <dbReference type="ARBA" id="ARBA00004651"/>
    </source>
</evidence>
<evidence type="ECO:0000256" key="6">
    <source>
        <dbReference type="ARBA" id="ARBA00022989"/>
    </source>
</evidence>
<keyword evidence="5 8" id="KW-0573">Peptidoglycan synthesis</keyword>
<feature type="transmembrane region" description="Helical" evidence="8">
    <location>
        <begin position="476"/>
        <end position="498"/>
    </location>
</feature>
<evidence type="ECO:0000256" key="9">
    <source>
        <dbReference type="PIRNR" id="PIRNR002869"/>
    </source>
</evidence>
<feature type="transmembrane region" description="Helical" evidence="8">
    <location>
        <begin position="228"/>
        <end position="253"/>
    </location>
</feature>
<keyword evidence="2 8" id="KW-1003">Cell membrane</keyword>
<dbReference type="KEGG" id="hsc:HVS_07640"/>
<evidence type="ECO:0000256" key="4">
    <source>
        <dbReference type="ARBA" id="ARBA00022960"/>
    </source>
</evidence>
<comment type="subcellular location">
    <subcellularLocation>
        <location evidence="1 8">Cell membrane</location>
        <topology evidence="1 8">Multi-pass membrane protein</topology>
    </subcellularLocation>
</comment>
<feature type="transmembrane region" description="Helical" evidence="8">
    <location>
        <begin position="131"/>
        <end position="151"/>
    </location>
</feature>
<gene>
    <name evidence="8 10" type="primary">murJ</name>
    <name evidence="10" type="ORF">HVS_07640</name>
</gene>
<feature type="transmembrane region" description="Helical" evidence="8">
    <location>
        <begin position="273"/>
        <end position="294"/>
    </location>
</feature>
<dbReference type="GO" id="GO:0005886">
    <property type="term" value="C:plasma membrane"/>
    <property type="evidence" value="ECO:0007669"/>
    <property type="project" value="UniProtKB-SubCell"/>
</dbReference>
<dbReference type="UniPathway" id="UPA00219"/>
<dbReference type="PANTHER" id="PTHR47019">
    <property type="entry name" value="LIPID II FLIPPASE MURJ"/>
    <property type="match status" value="1"/>
</dbReference>
<dbReference type="PIRSF" id="PIRSF002869">
    <property type="entry name" value="MviN"/>
    <property type="match status" value="1"/>
</dbReference>
<evidence type="ECO:0000256" key="8">
    <source>
        <dbReference type="HAMAP-Rule" id="MF_02078"/>
    </source>
</evidence>
<feature type="transmembrane region" description="Helical" evidence="8">
    <location>
        <begin position="380"/>
        <end position="401"/>
    </location>
</feature>
<name>A0A2K9E0Y7_9FIRM</name>
<feature type="transmembrane region" description="Helical" evidence="8">
    <location>
        <begin position="190"/>
        <end position="208"/>
    </location>
</feature>
<organism evidence="10 11">
    <name type="scientific">Acetivibrio saccincola</name>
    <dbReference type="NCBI Taxonomy" id="1677857"/>
    <lineage>
        <taxon>Bacteria</taxon>
        <taxon>Bacillati</taxon>
        <taxon>Bacillota</taxon>
        <taxon>Clostridia</taxon>
        <taxon>Eubacteriales</taxon>
        <taxon>Oscillospiraceae</taxon>
        <taxon>Acetivibrio</taxon>
    </lineage>
</organism>
<evidence type="ECO:0000313" key="10">
    <source>
        <dbReference type="EMBL" id="AUG57442.1"/>
    </source>
</evidence>
<dbReference type="InterPro" id="IPR004268">
    <property type="entry name" value="MurJ"/>
</dbReference>
<keyword evidence="8 9" id="KW-0813">Transport</keyword>
<keyword evidence="6 8" id="KW-1133">Transmembrane helix</keyword>
<keyword evidence="8 9" id="KW-0961">Cell wall biogenesis/degradation</keyword>
<comment type="similarity">
    <text evidence="8 9">Belongs to the MurJ/MviN family.</text>
</comment>
<accession>A0A2K9E0Y7</accession>
<feature type="transmembrane region" description="Helical" evidence="8">
    <location>
        <begin position="158"/>
        <end position="178"/>
    </location>
</feature>
<dbReference type="AlphaFoldDB" id="A0A2K9E0Y7"/>
<feature type="transmembrane region" description="Helical" evidence="8">
    <location>
        <begin position="346"/>
        <end position="368"/>
    </location>
</feature>
<dbReference type="GO" id="GO:0015648">
    <property type="term" value="F:lipid-linked peptidoglycan transporter activity"/>
    <property type="evidence" value="ECO:0007669"/>
    <property type="project" value="UniProtKB-UniRule"/>
</dbReference>
<evidence type="ECO:0000256" key="3">
    <source>
        <dbReference type="ARBA" id="ARBA00022692"/>
    </source>
</evidence>
<dbReference type="RefSeq" id="WP_235827652.1">
    <property type="nucleotide sequence ID" value="NZ_CP025197.1"/>
</dbReference>
<dbReference type="Proteomes" id="UP000233534">
    <property type="component" value="Chromosome"/>
</dbReference>
<dbReference type="GO" id="GO:0009252">
    <property type="term" value="P:peptidoglycan biosynthetic process"/>
    <property type="evidence" value="ECO:0007669"/>
    <property type="project" value="UniProtKB-UniRule"/>
</dbReference>
<feature type="transmembrane region" description="Helical" evidence="8">
    <location>
        <begin position="442"/>
        <end position="464"/>
    </location>
</feature>
<evidence type="ECO:0000256" key="7">
    <source>
        <dbReference type="ARBA" id="ARBA00023136"/>
    </source>
</evidence>
<evidence type="ECO:0000256" key="5">
    <source>
        <dbReference type="ARBA" id="ARBA00022984"/>
    </source>
</evidence>